<feature type="transmembrane region" description="Helical" evidence="4">
    <location>
        <begin position="850"/>
        <end position="875"/>
    </location>
</feature>
<dbReference type="RefSeq" id="XP_019629576.1">
    <property type="nucleotide sequence ID" value="XM_019774017.1"/>
</dbReference>
<evidence type="ECO:0000256" key="1">
    <source>
        <dbReference type="ARBA" id="ARBA00022603"/>
    </source>
</evidence>
<evidence type="ECO:0000313" key="5">
    <source>
        <dbReference type="Proteomes" id="UP000515135"/>
    </source>
</evidence>
<dbReference type="Pfam" id="PF10294">
    <property type="entry name" value="Methyltransf_16"/>
    <property type="match status" value="1"/>
</dbReference>
<feature type="region of interest" description="Disordered" evidence="3">
    <location>
        <begin position="323"/>
        <end position="362"/>
    </location>
</feature>
<dbReference type="CDD" id="cd02440">
    <property type="entry name" value="AdoMet_MTases"/>
    <property type="match status" value="1"/>
</dbReference>
<protein>
    <submittedName>
        <fullName evidence="6">Uncharacterized protein LOC109473885 isoform X1</fullName>
    </submittedName>
</protein>
<dbReference type="Proteomes" id="UP000515135">
    <property type="component" value="Unplaced"/>
</dbReference>
<dbReference type="KEGG" id="bbel:109473885"/>
<organism evidence="5 6">
    <name type="scientific">Branchiostoma belcheri</name>
    <name type="common">Amphioxus</name>
    <dbReference type="NCBI Taxonomy" id="7741"/>
    <lineage>
        <taxon>Eukaryota</taxon>
        <taxon>Metazoa</taxon>
        <taxon>Chordata</taxon>
        <taxon>Cephalochordata</taxon>
        <taxon>Leptocardii</taxon>
        <taxon>Amphioxiformes</taxon>
        <taxon>Branchiostomatidae</taxon>
        <taxon>Branchiostoma</taxon>
    </lineage>
</organism>
<dbReference type="PANTHER" id="PTHR14614:SF109">
    <property type="entry name" value="RIBOSOMAL LYSINE N-METHYLTRANSFERASE 5"/>
    <property type="match status" value="1"/>
</dbReference>
<keyword evidence="4" id="KW-1133">Transmembrane helix</keyword>
<feature type="compositionally biased region" description="Acidic residues" evidence="3">
    <location>
        <begin position="718"/>
        <end position="728"/>
    </location>
</feature>
<feature type="region of interest" description="Disordered" evidence="3">
    <location>
        <begin position="710"/>
        <end position="764"/>
    </location>
</feature>
<keyword evidence="2" id="KW-0949">S-adenosyl-L-methionine</keyword>
<dbReference type="Gene3D" id="3.40.50.150">
    <property type="entry name" value="Vaccinia Virus protein VP39"/>
    <property type="match status" value="1"/>
</dbReference>
<dbReference type="InterPro" id="IPR019410">
    <property type="entry name" value="Methyltransf_16"/>
</dbReference>
<dbReference type="AlphaFoldDB" id="A0A6P4ZJ03"/>
<accession>A0A6P4ZJ03</accession>
<proteinExistence type="predicted"/>
<keyword evidence="1" id="KW-0489">Methyltransferase</keyword>
<feature type="compositionally biased region" description="Polar residues" evidence="3">
    <location>
        <begin position="619"/>
        <end position="628"/>
    </location>
</feature>
<feature type="compositionally biased region" description="Polar residues" evidence="3">
    <location>
        <begin position="13"/>
        <end position="27"/>
    </location>
</feature>
<dbReference type="GO" id="GO:0008168">
    <property type="term" value="F:methyltransferase activity"/>
    <property type="evidence" value="ECO:0007669"/>
    <property type="project" value="UniProtKB-KW"/>
</dbReference>
<feature type="region of interest" description="Disordered" evidence="3">
    <location>
        <begin position="407"/>
        <end position="466"/>
    </location>
</feature>
<dbReference type="GO" id="GO:0005829">
    <property type="term" value="C:cytosol"/>
    <property type="evidence" value="ECO:0007669"/>
    <property type="project" value="TreeGrafter"/>
</dbReference>
<feature type="compositionally biased region" description="Polar residues" evidence="3">
    <location>
        <begin position="328"/>
        <end position="348"/>
    </location>
</feature>
<dbReference type="SUPFAM" id="SSF53335">
    <property type="entry name" value="S-adenosyl-L-methionine-dependent methyltransferases"/>
    <property type="match status" value="1"/>
</dbReference>
<feature type="region of interest" description="Disordered" evidence="3">
    <location>
        <begin position="1"/>
        <end position="27"/>
    </location>
</feature>
<dbReference type="PANTHER" id="PTHR14614">
    <property type="entry name" value="HEPATOCELLULAR CARCINOMA-ASSOCIATED ANTIGEN"/>
    <property type="match status" value="1"/>
</dbReference>
<keyword evidence="4" id="KW-0812">Transmembrane</keyword>
<evidence type="ECO:0000256" key="3">
    <source>
        <dbReference type="SAM" id="MobiDB-lite"/>
    </source>
</evidence>
<reference evidence="6" key="1">
    <citation type="submission" date="2025-08" db="UniProtKB">
        <authorList>
            <consortium name="RefSeq"/>
        </authorList>
    </citation>
    <scope>IDENTIFICATION</scope>
    <source>
        <tissue evidence="6">Gonad</tissue>
    </source>
</reference>
<gene>
    <name evidence="6" type="primary">LOC109473885</name>
</gene>
<evidence type="ECO:0000313" key="6">
    <source>
        <dbReference type="RefSeq" id="XP_019629576.1"/>
    </source>
</evidence>
<sequence>MPRPAVRPRTAAKYQTSWKNSGGNSSAPWKEWRFGIKPGARGKKYYTVQDVTIGNVTLNMKAVYNVTQKDALFFATGLRLWPSARILSMYLAAHPEVLASAETILELGSGSGLVGIAAAKLCGQPGKVVMTDHNENVLELLQENIDSNFEEGEERPTCEFLDWCMGVERFKKRYGTFDVVLGADIVYSERTIMPMLSTARTLLAEKPSSVFLLVYVGRLKVYDEMFRECSAECQLHCTEVKLDSIPGAADIQDDSAMLHKIRVIVLRHKAFLDRSLDLLVAETLERVRTVEVEDTADSKGAEIKNPVPSDVDVVVDESTEYDRFPISDHSSTPQCSGSKDPSATPSNENDGHTPVIDETENPSDCNVIVPLKHIAIEALVDAAEDRLPVESNCNVMEDNGEVAHNFGTDIVGGNSQNESSAKKDNDLSGLPGTDEGGEAPTMTAPAGCHSSTHPGTDIPKDDRELKSQGKERISVIPTVMAASEAEEKPPIVNGALTAELPSIQVTSTEDVVDLMSDDVETEKNVVESSDRVNVDDLTSKSDEPYEANMVVGSELKVSPDLASNIDDTIDAVMVADRLDDVPNEAGLDVDICTNQLPVSVTETLHCDARDRTDTKFNQEVESTSMTKSENGRQSDDMTMSTIQPLDEEVSGIETEASLFESSESLESTQGGDRKLKSFDETSLLENMGSMQPCSVSGGDDEIIYHVGDGENETRFDTDDKEPDNDIAEELQTSPDNDDDQDETSTIEGNERQNSSAEVDSLSYDSQEGSFEWDSVAFNFTDEDIDDVIDELVDSRRDGTKTIFSDKGEELDDITTHEGNSKIERSQKLQTNTIYGEFSASDPHMSLYSTMLHLVLIPAFVSVVMFLVALSASVWLQIFFKT</sequence>
<dbReference type="GeneID" id="109473885"/>
<evidence type="ECO:0000256" key="2">
    <source>
        <dbReference type="ARBA" id="ARBA00022691"/>
    </source>
</evidence>
<keyword evidence="4" id="KW-0472">Membrane</keyword>
<evidence type="ECO:0000256" key="4">
    <source>
        <dbReference type="SAM" id="Phobius"/>
    </source>
</evidence>
<dbReference type="OrthoDB" id="275715at2759"/>
<dbReference type="InterPro" id="IPR029063">
    <property type="entry name" value="SAM-dependent_MTases_sf"/>
</dbReference>
<feature type="compositionally biased region" description="Polar residues" evidence="3">
    <location>
        <begin position="745"/>
        <end position="764"/>
    </location>
</feature>
<dbReference type="GO" id="GO:0032259">
    <property type="term" value="P:methylation"/>
    <property type="evidence" value="ECO:0007669"/>
    <property type="project" value="UniProtKB-KW"/>
</dbReference>
<name>A0A6P4ZJ03_BRABE</name>
<keyword evidence="5" id="KW-1185">Reference proteome</keyword>
<dbReference type="GO" id="GO:0032991">
    <property type="term" value="C:protein-containing complex"/>
    <property type="evidence" value="ECO:0007669"/>
    <property type="project" value="TreeGrafter"/>
</dbReference>
<keyword evidence="1" id="KW-0808">Transferase</keyword>
<feature type="region of interest" description="Disordered" evidence="3">
    <location>
        <begin position="615"/>
        <end position="637"/>
    </location>
</feature>
<feature type="compositionally biased region" description="Acidic residues" evidence="3">
    <location>
        <begin position="735"/>
        <end position="744"/>
    </location>
</feature>